<organism evidence="1 2">
    <name type="scientific">Gossypium raimondii</name>
    <name type="common">Peruvian cotton</name>
    <name type="synonym">Gossypium klotzschianum subsp. raimondii</name>
    <dbReference type="NCBI Taxonomy" id="29730"/>
    <lineage>
        <taxon>Eukaryota</taxon>
        <taxon>Viridiplantae</taxon>
        <taxon>Streptophyta</taxon>
        <taxon>Embryophyta</taxon>
        <taxon>Tracheophyta</taxon>
        <taxon>Spermatophyta</taxon>
        <taxon>Magnoliopsida</taxon>
        <taxon>eudicotyledons</taxon>
        <taxon>Gunneridae</taxon>
        <taxon>Pentapetalae</taxon>
        <taxon>rosids</taxon>
        <taxon>malvids</taxon>
        <taxon>Malvales</taxon>
        <taxon>Malvaceae</taxon>
        <taxon>Malvoideae</taxon>
        <taxon>Gossypium</taxon>
    </lineage>
</organism>
<evidence type="ECO:0000313" key="1">
    <source>
        <dbReference type="EMBL" id="MBA0597410.1"/>
    </source>
</evidence>
<accession>A0A7J8Q810</accession>
<gene>
    <name evidence="1" type="ORF">Gorai_007216</name>
</gene>
<dbReference type="EMBL" id="JABEZZ010000010">
    <property type="protein sequence ID" value="MBA0597410.1"/>
    <property type="molecule type" value="Genomic_DNA"/>
</dbReference>
<sequence length="37" mass="4459">MDKDNIFKVEARDVLEDLHVVWGKDCDRLRSNMIIHF</sequence>
<dbReference type="Proteomes" id="UP000593578">
    <property type="component" value="Unassembled WGS sequence"/>
</dbReference>
<proteinExistence type="predicted"/>
<name>A0A7J8Q810_GOSRA</name>
<dbReference type="AlphaFoldDB" id="A0A7J8Q810"/>
<evidence type="ECO:0000313" key="2">
    <source>
        <dbReference type="Proteomes" id="UP000593578"/>
    </source>
</evidence>
<comment type="caution">
    <text evidence="1">The sequence shown here is derived from an EMBL/GenBank/DDBJ whole genome shotgun (WGS) entry which is preliminary data.</text>
</comment>
<protein>
    <submittedName>
        <fullName evidence="1">Uncharacterized protein</fullName>
    </submittedName>
</protein>
<reference evidence="1 2" key="1">
    <citation type="journal article" date="2019" name="Genome Biol. Evol.">
        <title>Insights into the evolution of the New World diploid cottons (Gossypium, subgenus Houzingenia) based on genome sequencing.</title>
        <authorList>
            <person name="Grover C.E."/>
            <person name="Arick M.A. 2nd"/>
            <person name="Thrash A."/>
            <person name="Conover J.L."/>
            <person name="Sanders W.S."/>
            <person name="Peterson D.G."/>
            <person name="Frelichowski J.E."/>
            <person name="Scheffler J.A."/>
            <person name="Scheffler B.E."/>
            <person name="Wendel J.F."/>
        </authorList>
    </citation>
    <scope>NUCLEOTIDE SEQUENCE [LARGE SCALE GENOMIC DNA]</scope>
    <source>
        <strain evidence="1">8</strain>
        <tissue evidence="1">Leaf</tissue>
    </source>
</reference>